<dbReference type="AlphaFoldDB" id="A0AAW9DG52"/>
<gene>
    <name evidence="2" type="ORF">SHY70_07000</name>
</gene>
<dbReference type="Pfam" id="PF12666">
    <property type="entry name" value="PrgI"/>
    <property type="match status" value="1"/>
</dbReference>
<comment type="caution">
    <text evidence="2">The sequence shown here is derived from an EMBL/GenBank/DDBJ whole genome shotgun (WGS) entry which is preliminary data.</text>
</comment>
<evidence type="ECO:0000256" key="1">
    <source>
        <dbReference type="SAM" id="Phobius"/>
    </source>
</evidence>
<evidence type="ECO:0000313" key="2">
    <source>
        <dbReference type="EMBL" id="MDX5038026.1"/>
    </source>
</evidence>
<reference evidence="2" key="1">
    <citation type="submission" date="2023-11" db="EMBL/GenBank/DDBJ databases">
        <title>Antimicrobial resistance in invasive Streptococcus suis isolated in Spain and the associated genetic mechanisms.</title>
        <authorList>
            <person name="Uruen C."/>
            <person name="Arenas J.A."/>
        </authorList>
    </citation>
    <scope>NUCLEOTIDE SEQUENCE</scope>
    <source>
        <strain evidence="2">Ss_70</strain>
    </source>
</reference>
<name>A0AAW9DG52_STRSU</name>
<keyword evidence="1" id="KW-1133">Transmembrane helix</keyword>
<dbReference type="EMBL" id="JAWWZK010000011">
    <property type="protein sequence ID" value="MDX5038026.1"/>
    <property type="molecule type" value="Genomic_DNA"/>
</dbReference>
<dbReference type="InterPro" id="IPR024414">
    <property type="entry name" value="Uncharacterised_PrgI"/>
</dbReference>
<protein>
    <submittedName>
        <fullName evidence="2">PrgI family protein</fullName>
    </submittedName>
</protein>
<dbReference type="Proteomes" id="UP001270004">
    <property type="component" value="Unassembled WGS sequence"/>
</dbReference>
<feature type="transmembrane region" description="Helical" evidence="1">
    <location>
        <begin position="51"/>
        <end position="70"/>
    </location>
</feature>
<feature type="transmembrane region" description="Helical" evidence="1">
    <location>
        <begin position="25"/>
        <end position="45"/>
    </location>
</feature>
<keyword evidence="1" id="KW-0812">Transmembrane</keyword>
<proteinExistence type="predicted"/>
<evidence type="ECO:0000313" key="3">
    <source>
        <dbReference type="Proteomes" id="UP001270004"/>
    </source>
</evidence>
<keyword evidence="1" id="KW-0472">Membrane</keyword>
<dbReference type="RefSeq" id="WP_024401141.1">
    <property type="nucleotide sequence ID" value="NZ_CP102148.1"/>
</dbReference>
<accession>A0AAW9DG52</accession>
<sequence length="119" mass="14368">MNTRIFKDIAKYQHRAWLGFTTRQLLFVLPALVLTMSILAINTFFWKFGDWFIYTIVFGFTTPMLLLGIYKPQHLFFETYIKYRLNWEMRVPVRTLNGGTYEKPISKKDKIREDSWEED</sequence>
<organism evidence="2 3">
    <name type="scientific">Streptococcus suis</name>
    <dbReference type="NCBI Taxonomy" id="1307"/>
    <lineage>
        <taxon>Bacteria</taxon>
        <taxon>Bacillati</taxon>
        <taxon>Bacillota</taxon>
        <taxon>Bacilli</taxon>
        <taxon>Lactobacillales</taxon>
        <taxon>Streptococcaceae</taxon>
        <taxon>Streptococcus</taxon>
    </lineage>
</organism>